<dbReference type="SUPFAM" id="SSF51735">
    <property type="entry name" value="NAD(P)-binding Rossmann-fold domains"/>
    <property type="match status" value="1"/>
</dbReference>
<dbReference type="Gene3D" id="3.90.25.10">
    <property type="entry name" value="UDP-galactose 4-epimerase, domain 1"/>
    <property type="match status" value="1"/>
</dbReference>
<dbReference type="InterPro" id="IPR051604">
    <property type="entry name" value="Ergot_Alk_Oxidoreductase"/>
</dbReference>
<dbReference type="PANTHER" id="PTHR43162">
    <property type="match status" value="1"/>
</dbReference>
<evidence type="ECO:0000313" key="2">
    <source>
        <dbReference type="EMBL" id="MBB5699154.1"/>
    </source>
</evidence>
<dbReference type="Pfam" id="PF13460">
    <property type="entry name" value="NAD_binding_10"/>
    <property type="match status" value="1"/>
</dbReference>
<reference evidence="2 3" key="1">
    <citation type="submission" date="2020-08" db="EMBL/GenBank/DDBJ databases">
        <title>Genomic Encyclopedia of Type Strains, Phase IV (KMG-IV): sequencing the most valuable type-strain genomes for metagenomic binning, comparative biology and taxonomic classification.</title>
        <authorList>
            <person name="Goeker M."/>
        </authorList>
    </citation>
    <scope>NUCLEOTIDE SEQUENCE [LARGE SCALE GENOMIC DNA]</scope>
    <source>
        <strain evidence="2 3">DSM 27244</strain>
    </source>
</reference>
<comment type="caution">
    <text evidence="2">The sequence shown here is derived from an EMBL/GenBank/DDBJ whole genome shotgun (WGS) entry which is preliminary data.</text>
</comment>
<dbReference type="Proteomes" id="UP000557739">
    <property type="component" value="Unassembled WGS sequence"/>
</dbReference>
<name>A0A7W9ARS0_9SPHN</name>
<sequence length="284" mass="30194">MIFLTGATGSIGGHLARILGERGVKARALVRKAADGDRLRALGHEPVTGDLADPDPLAAAMAGCDTLFLLPPPLQNQTELEANALAAATRAGLSRVVKISAGDANIASPVPWAKAHAIGELALHRSGLRWTILRASAFYQNLEKLNRPIRKGTLPIAAGRGNAAFIDAADVAAVAACVLLEDGHDAATYHLTGPEALTMKQIATALTAARGKPVRYLDLPTPLYRASMKLAGVDRWLRRGLVAQYADVVAKGHDIAVTHEVRRITGRAPKPFATWAAEHRDRFL</sequence>
<dbReference type="InterPro" id="IPR036291">
    <property type="entry name" value="NAD(P)-bd_dom_sf"/>
</dbReference>
<organism evidence="2 3">
    <name type="scientific">Sphingomonas yantingensis</name>
    <dbReference type="NCBI Taxonomy" id="1241761"/>
    <lineage>
        <taxon>Bacteria</taxon>
        <taxon>Pseudomonadati</taxon>
        <taxon>Pseudomonadota</taxon>
        <taxon>Alphaproteobacteria</taxon>
        <taxon>Sphingomonadales</taxon>
        <taxon>Sphingomonadaceae</taxon>
        <taxon>Sphingomonas</taxon>
    </lineage>
</organism>
<evidence type="ECO:0000259" key="1">
    <source>
        <dbReference type="Pfam" id="PF13460"/>
    </source>
</evidence>
<dbReference type="AlphaFoldDB" id="A0A7W9ARS0"/>
<evidence type="ECO:0000313" key="3">
    <source>
        <dbReference type="Proteomes" id="UP000557739"/>
    </source>
</evidence>
<gene>
    <name evidence="2" type="ORF">FHR19_002509</name>
</gene>
<keyword evidence="3" id="KW-1185">Reference proteome</keyword>
<feature type="domain" description="NAD(P)-binding" evidence="1">
    <location>
        <begin position="6"/>
        <end position="180"/>
    </location>
</feature>
<protein>
    <submittedName>
        <fullName evidence="2">Uncharacterized protein YbjT (DUF2867 family)</fullName>
    </submittedName>
</protein>
<proteinExistence type="predicted"/>
<dbReference type="RefSeq" id="WP_184028818.1">
    <property type="nucleotide sequence ID" value="NZ_JACIJJ010000003.1"/>
</dbReference>
<dbReference type="PANTHER" id="PTHR43162:SF1">
    <property type="entry name" value="PRESTALK A DIFFERENTIATION PROTEIN A"/>
    <property type="match status" value="1"/>
</dbReference>
<dbReference type="InterPro" id="IPR016040">
    <property type="entry name" value="NAD(P)-bd_dom"/>
</dbReference>
<accession>A0A7W9ARS0</accession>
<dbReference type="EMBL" id="JACIJJ010000003">
    <property type="protein sequence ID" value="MBB5699154.1"/>
    <property type="molecule type" value="Genomic_DNA"/>
</dbReference>
<dbReference type="Gene3D" id="3.40.50.720">
    <property type="entry name" value="NAD(P)-binding Rossmann-like Domain"/>
    <property type="match status" value="1"/>
</dbReference>